<keyword evidence="3" id="KW-1185">Reference proteome</keyword>
<reference evidence="2 3" key="1">
    <citation type="submission" date="2021-07" db="EMBL/GenBank/DDBJ databases">
        <title>Stakelama flava sp. nov., a novel endophytic bacterium isolated from branch of Kandelia candel.</title>
        <authorList>
            <person name="Tuo L."/>
        </authorList>
    </citation>
    <scope>NUCLEOTIDE SEQUENCE [LARGE SCALE GENOMIC DNA]</scope>
    <source>
        <strain evidence="2 3">CBK3Z-3</strain>
    </source>
</reference>
<dbReference type="EMBL" id="JAHWZX010000006">
    <property type="protein sequence ID" value="MBW4330939.1"/>
    <property type="molecule type" value="Genomic_DNA"/>
</dbReference>
<dbReference type="RefSeq" id="WP_219238053.1">
    <property type="nucleotide sequence ID" value="NZ_JAHWZX010000006.1"/>
</dbReference>
<evidence type="ECO:0000256" key="1">
    <source>
        <dbReference type="SAM" id="SignalP"/>
    </source>
</evidence>
<evidence type="ECO:0000313" key="3">
    <source>
        <dbReference type="Proteomes" id="UP001197214"/>
    </source>
</evidence>
<feature type="chain" id="PRO_5047016479" description="Secreted protein" evidence="1">
    <location>
        <begin position="23"/>
        <end position="189"/>
    </location>
</feature>
<feature type="signal peptide" evidence="1">
    <location>
        <begin position="1"/>
        <end position="22"/>
    </location>
</feature>
<evidence type="ECO:0000313" key="2">
    <source>
        <dbReference type="EMBL" id="MBW4330939.1"/>
    </source>
</evidence>
<evidence type="ECO:0008006" key="4">
    <source>
        <dbReference type="Google" id="ProtNLM"/>
    </source>
</evidence>
<protein>
    <recommendedName>
        <fullName evidence="4">Secreted protein</fullName>
    </recommendedName>
</protein>
<proteinExistence type="predicted"/>
<keyword evidence="1" id="KW-0732">Signal</keyword>
<accession>A0ABS6XL51</accession>
<comment type="caution">
    <text evidence="2">The sequence shown here is derived from an EMBL/GenBank/DDBJ whole genome shotgun (WGS) entry which is preliminary data.</text>
</comment>
<sequence>MNVRKIAAAATGWAAISGLALASSANAAAPCFTKGEAQSVASVVAPSAVRALRTQCVPKLARSSYMNQSGDRLVAKLDAAARGQLPDAMKGIARLVGSSAGQIDLSALPPEMILPLIDPLVAAKMGAQNIDGGECRRIDQALSLIDPLPARNISGLLVLILQFDLDKRASDKQTAGGNPLFTICEGPEK</sequence>
<gene>
    <name evidence="2" type="ORF">KY084_08625</name>
</gene>
<name>A0ABS6XL51_9SPHN</name>
<organism evidence="2 3">
    <name type="scientific">Stakelama flava</name>
    <dbReference type="NCBI Taxonomy" id="2860338"/>
    <lineage>
        <taxon>Bacteria</taxon>
        <taxon>Pseudomonadati</taxon>
        <taxon>Pseudomonadota</taxon>
        <taxon>Alphaproteobacteria</taxon>
        <taxon>Sphingomonadales</taxon>
        <taxon>Sphingomonadaceae</taxon>
        <taxon>Stakelama</taxon>
    </lineage>
</organism>
<dbReference type="Proteomes" id="UP001197214">
    <property type="component" value="Unassembled WGS sequence"/>
</dbReference>